<dbReference type="PANTHER" id="PTHR38776">
    <property type="entry name" value="MLTA-INTERACTING PROTEIN-RELATED"/>
    <property type="match status" value="1"/>
</dbReference>
<evidence type="ECO:0000256" key="2">
    <source>
        <dbReference type="ARBA" id="ARBA00005722"/>
    </source>
</evidence>
<evidence type="ECO:0000256" key="1">
    <source>
        <dbReference type="ARBA" id="ARBA00004442"/>
    </source>
</evidence>
<dbReference type="Pfam" id="PF06629">
    <property type="entry name" value="MipA"/>
    <property type="match status" value="1"/>
</dbReference>
<organism evidence="7 8">
    <name type="scientific">Herbaspirillum chlorophenolicum</name>
    <dbReference type="NCBI Taxonomy" id="211589"/>
    <lineage>
        <taxon>Bacteria</taxon>
        <taxon>Pseudomonadati</taxon>
        <taxon>Pseudomonadota</taxon>
        <taxon>Betaproteobacteria</taxon>
        <taxon>Burkholderiales</taxon>
        <taxon>Oxalobacteraceae</taxon>
        <taxon>Herbaspirillum</taxon>
    </lineage>
</organism>
<evidence type="ECO:0000313" key="8">
    <source>
        <dbReference type="Proteomes" id="UP001617427"/>
    </source>
</evidence>
<dbReference type="Proteomes" id="UP001617427">
    <property type="component" value="Unassembled WGS sequence"/>
</dbReference>
<dbReference type="EMBL" id="JBIUZV010000004">
    <property type="protein sequence ID" value="MFJ3045984.1"/>
    <property type="molecule type" value="Genomic_DNA"/>
</dbReference>
<protein>
    <submittedName>
        <fullName evidence="7">MipA/OmpV family protein</fullName>
    </submittedName>
</protein>
<keyword evidence="8" id="KW-1185">Reference proteome</keyword>
<keyword evidence="4" id="KW-0472">Membrane</keyword>
<comment type="caution">
    <text evidence="7">The sequence shown here is derived from an EMBL/GenBank/DDBJ whole genome shotgun (WGS) entry which is preliminary data.</text>
</comment>
<keyword evidence="5" id="KW-0998">Cell outer membrane</keyword>
<dbReference type="InterPro" id="IPR010583">
    <property type="entry name" value="MipA"/>
</dbReference>
<evidence type="ECO:0000256" key="6">
    <source>
        <dbReference type="SAM" id="SignalP"/>
    </source>
</evidence>
<keyword evidence="3 6" id="KW-0732">Signal</keyword>
<feature type="signal peptide" evidence="6">
    <location>
        <begin position="1"/>
        <end position="47"/>
    </location>
</feature>
<evidence type="ECO:0000256" key="4">
    <source>
        <dbReference type="ARBA" id="ARBA00023136"/>
    </source>
</evidence>
<name>A0ABW8EYC4_9BURK</name>
<evidence type="ECO:0000313" key="7">
    <source>
        <dbReference type="EMBL" id="MFJ3045984.1"/>
    </source>
</evidence>
<comment type="similarity">
    <text evidence="2">Belongs to the MipA/OmpV family.</text>
</comment>
<dbReference type="PANTHER" id="PTHR38776:SF1">
    <property type="entry name" value="MLTA-INTERACTING PROTEIN-RELATED"/>
    <property type="match status" value="1"/>
</dbReference>
<comment type="subcellular location">
    <subcellularLocation>
        <location evidence="1">Cell outer membrane</location>
    </subcellularLocation>
</comment>
<gene>
    <name evidence="7" type="ORF">ACIPEN_09145</name>
</gene>
<sequence>MQSIESCRQPHSRRVPSAVSRILQQSCPPLALLVVAALAVLAAPTQAAETPKGDVFTLGAGAAIGPRYSGSDQNRAGIGLALDYATSNGFFIGTKRGIGYGSHAGKVDYSIALGYREGRKDSNQNGFMGRSGSDYLRGMGEIKGSATTLLSLGYTVTDWLRLGLQAEVPLSQRDNGSALHFGASSPFYTSGADELTLGLTGSWGNRKYVQTYYGVTAAQSAASGFRQHGAKSGIYAYTLELGWKHKFDANWSLMASAGAMQLTGDAGDSPIVKRKTAPVGSVFVTYSY</sequence>
<evidence type="ECO:0000256" key="5">
    <source>
        <dbReference type="ARBA" id="ARBA00023237"/>
    </source>
</evidence>
<reference evidence="7 8" key="1">
    <citation type="submission" date="2024-10" db="EMBL/GenBank/DDBJ databases">
        <title>The Natural Products Discovery Center: Release of the First 8490 Sequenced Strains for Exploring Actinobacteria Biosynthetic Diversity.</title>
        <authorList>
            <person name="Kalkreuter E."/>
            <person name="Kautsar S.A."/>
            <person name="Yang D."/>
            <person name="Bader C.D."/>
            <person name="Teijaro C.N."/>
            <person name="Fluegel L."/>
            <person name="Davis C.M."/>
            <person name="Simpson J.R."/>
            <person name="Lauterbach L."/>
            <person name="Steele A.D."/>
            <person name="Gui C."/>
            <person name="Meng S."/>
            <person name="Li G."/>
            <person name="Viehrig K."/>
            <person name="Ye F."/>
            <person name="Su P."/>
            <person name="Kiefer A.F."/>
            <person name="Nichols A."/>
            <person name="Cepeda A.J."/>
            <person name="Yan W."/>
            <person name="Fan B."/>
            <person name="Jiang Y."/>
            <person name="Adhikari A."/>
            <person name="Zheng C.-J."/>
            <person name="Schuster L."/>
            <person name="Cowan T.M."/>
            <person name="Smanski M.J."/>
            <person name="Chevrette M.G."/>
            <person name="De Carvalho L.P.S."/>
            <person name="Shen B."/>
        </authorList>
    </citation>
    <scope>NUCLEOTIDE SEQUENCE [LARGE SCALE GENOMIC DNA]</scope>
    <source>
        <strain evidence="7 8">NPDC087045</strain>
    </source>
</reference>
<evidence type="ECO:0000256" key="3">
    <source>
        <dbReference type="ARBA" id="ARBA00022729"/>
    </source>
</evidence>
<dbReference type="RefSeq" id="WP_402699866.1">
    <property type="nucleotide sequence ID" value="NZ_JBIUZV010000004.1"/>
</dbReference>
<feature type="chain" id="PRO_5045970464" evidence="6">
    <location>
        <begin position="48"/>
        <end position="288"/>
    </location>
</feature>
<accession>A0ABW8EYC4</accession>
<proteinExistence type="inferred from homology"/>